<feature type="transmembrane region" description="Helical" evidence="1">
    <location>
        <begin position="33"/>
        <end position="50"/>
    </location>
</feature>
<keyword evidence="1" id="KW-0812">Transmembrane</keyword>
<reference evidence="2 3" key="1">
    <citation type="submission" date="2023-08" db="EMBL/GenBank/DDBJ databases">
        <authorList>
            <person name="Maltman C."/>
        </authorList>
    </citation>
    <scope>NUCLEOTIDE SEQUENCE [LARGE SCALE GENOMIC DNA]</scope>
    <source>
        <strain evidence="2 3">ES2</strain>
    </source>
</reference>
<name>A0ABU1E194_9FLAO</name>
<accession>A0ABU1E194</accession>
<dbReference type="Proteomes" id="UP001260959">
    <property type="component" value="Unassembled WGS sequence"/>
</dbReference>
<feature type="transmembrane region" description="Helical" evidence="1">
    <location>
        <begin position="62"/>
        <end position="85"/>
    </location>
</feature>
<evidence type="ECO:0000313" key="2">
    <source>
        <dbReference type="EMBL" id="MDR4951558.1"/>
    </source>
</evidence>
<dbReference type="RefSeq" id="WP_047098589.1">
    <property type="nucleotide sequence ID" value="NZ_JAVIXS010000003.1"/>
</dbReference>
<keyword evidence="1" id="KW-0472">Membrane</keyword>
<keyword evidence="3" id="KW-1185">Reference proteome</keyword>
<evidence type="ECO:0000313" key="3">
    <source>
        <dbReference type="Proteomes" id="UP001260959"/>
    </source>
</evidence>
<keyword evidence="1" id="KW-1133">Transmembrane helix</keyword>
<gene>
    <name evidence="2" type="ORF">REB14_05080</name>
</gene>
<evidence type="ECO:0000256" key="1">
    <source>
        <dbReference type="SAM" id="Phobius"/>
    </source>
</evidence>
<dbReference type="EMBL" id="JAVIXS010000003">
    <property type="protein sequence ID" value="MDR4951558.1"/>
    <property type="molecule type" value="Genomic_DNA"/>
</dbReference>
<comment type="caution">
    <text evidence="2">The sequence shown here is derived from an EMBL/GenBank/DDBJ whole genome shotgun (WGS) entry which is preliminary data.</text>
</comment>
<protein>
    <submittedName>
        <fullName evidence="2">Uncharacterized protein</fullName>
    </submittedName>
</protein>
<sequence>MFFGTNTTKRIKTVFDLYGIDSYSLTGKFSLSLLKLSAIVIPVIFAYSRFEEFGLWNSLKLIGWFLLAHFIYENFVVNFIAGILIRKKQEKTP</sequence>
<proteinExistence type="predicted"/>
<organism evidence="2 3">
    <name type="scientific">Chryseobacterium metallicongregator</name>
    <dbReference type="NCBI Taxonomy" id="3073042"/>
    <lineage>
        <taxon>Bacteria</taxon>
        <taxon>Pseudomonadati</taxon>
        <taxon>Bacteroidota</taxon>
        <taxon>Flavobacteriia</taxon>
        <taxon>Flavobacteriales</taxon>
        <taxon>Weeksellaceae</taxon>
        <taxon>Chryseobacterium group</taxon>
        <taxon>Chryseobacterium</taxon>
    </lineage>
</organism>